<keyword evidence="8" id="KW-1185">Reference proteome</keyword>
<dbReference type="GO" id="GO:0016020">
    <property type="term" value="C:membrane"/>
    <property type="evidence" value="ECO:0007669"/>
    <property type="project" value="InterPro"/>
</dbReference>
<dbReference type="InterPro" id="IPR004552">
    <property type="entry name" value="AGP_acyltrans"/>
</dbReference>
<keyword evidence="4" id="KW-1208">Phospholipid metabolism</keyword>
<dbReference type="InterPro" id="IPR002123">
    <property type="entry name" value="Plipid/glycerol_acylTrfase"/>
</dbReference>
<dbReference type="GO" id="GO:0003841">
    <property type="term" value="F:1-acylglycerol-3-phosphate O-acyltransferase activity"/>
    <property type="evidence" value="ECO:0007669"/>
    <property type="project" value="UniProtKB-UniRule"/>
</dbReference>
<dbReference type="Pfam" id="PF01553">
    <property type="entry name" value="Acyltransferase"/>
    <property type="match status" value="1"/>
</dbReference>
<comment type="catalytic activity">
    <reaction evidence="4">
        <text>a 1-acyl-sn-glycero-3-phosphate + an acyl-CoA = a 1,2-diacyl-sn-glycero-3-phosphate + CoA</text>
        <dbReference type="Rhea" id="RHEA:19709"/>
        <dbReference type="ChEBI" id="CHEBI:57287"/>
        <dbReference type="ChEBI" id="CHEBI:57970"/>
        <dbReference type="ChEBI" id="CHEBI:58342"/>
        <dbReference type="ChEBI" id="CHEBI:58608"/>
        <dbReference type="EC" id="2.3.1.51"/>
    </reaction>
</comment>
<dbReference type="EMBL" id="BJYA01000003">
    <property type="protein sequence ID" value="GEN45069.1"/>
    <property type="molecule type" value="Genomic_DNA"/>
</dbReference>
<organism evidence="7 8">
    <name type="scientific">Alkalibacillus haloalkaliphilus</name>
    <dbReference type="NCBI Taxonomy" id="94136"/>
    <lineage>
        <taxon>Bacteria</taxon>
        <taxon>Bacillati</taxon>
        <taxon>Bacillota</taxon>
        <taxon>Bacilli</taxon>
        <taxon>Bacillales</taxon>
        <taxon>Bacillaceae</taxon>
        <taxon>Alkalibacillus</taxon>
    </lineage>
</organism>
<dbReference type="EC" id="2.3.1.51" evidence="4"/>
<feature type="domain" description="Phospholipid/glycerol acyltransferase" evidence="6">
    <location>
        <begin position="34"/>
        <end position="147"/>
    </location>
</feature>
<dbReference type="OrthoDB" id="9803035at2"/>
<feature type="region of interest" description="Disordered" evidence="5">
    <location>
        <begin position="198"/>
        <end position="217"/>
    </location>
</feature>
<keyword evidence="2 4" id="KW-0808">Transferase</keyword>
<dbReference type="NCBIfam" id="TIGR00530">
    <property type="entry name" value="AGP_acyltrn"/>
    <property type="match status" value="1"/>
</dbReference>
<evidence type="ECO:0000259" key="6">
    <source>
        <dbReference type="SMART" id="SM00563"/>
    </source>
</evidence>
<protein>
    <recommendedName>
        <fullName evidence="4">1-acyl-sn-glycerol-3-phosphate acyltransferase</fullName>
        <ecNumber evidence="4">2.3.1.51</ecNumber>
    </recommendedName>
</protein>
<keyword evidence="4" id="KW-0444">Lipid biosynthesis</keyword>
<evidence type="ECO:0000256" key="2">
    <source>
        <dbReference type="ARBA" id="ARBA00022679"/>
    </source>
</evidence>
<dbReference type="AlphaFoldDB" id="A0A511W1V0"/>
<dbReference type="PANTHER" id="PTHR10434">
    <property type="entry name" value="1-ACYL-SN-GLYCEROL-3-PHOSPHATE ACYLTRANSFERASE"/>
    <property type="match status" value="1"/>
</dbReference>
<keyword evidence="3 4" id="KW-0012">Acyltransferase</keyword>
<comment type="similarity">
    <text evidence="1 4">Belongs to the 1-acyl-sn-glycerol-3-phosphate acyltransferase family.</text>
</comment>
<feature type="compositionally biased region" description="Basic and acidic residues" evidence="5">
    <location>
        <begin position="198"/>
        <end position="209"/>
    </location>
</feature>
<proteinExistence type="inferred from homology"/>
<evidence type="ECO:0000313" key="7">
    <source>
        <dbReference type="EMBL" id="GEN45069.1"/>
    </source>
</evidence>
<dbReference type="Proteomes" id="UP000321440">
    <property type="component" value="Unassembled WGS sequence"/>
</dbReference>
<evidence type="ECO:0000313" key="8">
    <source>
        <dbReference type="Proteomes" id="UP000321440"/>
    </source>
</evidence>
<evidence type="ECO:0000256" key="3">
    <source>
        <dbReference type="ARBA" id="ARBA00023315"/>
    </source>
</evidence>
<accession>A0A511W1V0</accession>
<evidence type="ECO:0000256" key="1">
    <source>
        <dbReference type="ARBA" id="ARBA00008655"/>
    </source>
</evidence>
<keyword evidence="4" id="KW-0443">Lipid metabolism</keyword>
<name>A0A511W1V0_9BACI</name>
<keyword evidence="4" id="KW-0594">Phospholipid biosynthesis</keyword>
<dbReference type="RefSeq" id="WP_146814698.1">
    <property type="nucleotide sequence ID" value="NZ_BJYA01000003.1"/>
</dbReference>
<dbReference type="GO" id="GO:0006654">
    <property type="term" value="P:phosphatidic acid biosynthetic process"/>
    <property type="evidence" value="ECO:0007669"/>
    <property type="project" value="TreeGrafter"/>
</dbReference>
<evidence type="ECO:0000256" key="4">
    <source>
        <dbReference type="RuleBase" id="RU361267"/>
    </source>
</evidence>
<dbReference type="PANTHER" id="PTHR10434:SF11">
    <property type="entry name" value="1-ACYL-SN-GLYCEROL-3-PHOSPHATE ACYLTRANSFERASE"/>
    <property type="match status" value="1"/>
</dbReference>
<reference evidence="7 8" key="1">
    <citation type="submission" date="2019-07" db="EMBL/GenBank/DDBJ databases">
        <title>Whole genome shotgun sequence of Alkalibacillus haloalkaliphilus NBRC 103110.</title>
        <authorList>
            <person name="Hosoyama A."/>
            <person name="Uohara A."/>
            <person name="Ohji S."/>
            <person name="Ichikawa N."/>
        </authorList>
    </citation>
    <scope>NUCLEOTIDE SEQUENCE [LARGE SCALE GENOMIC DNA]</scope>
    <source>
        <strain evidence="7 8">NBRC 103110</strain>
    </source>
</reference>
<evidence type="ECO:0000256" key="5">
    <source>
        <dbReference type="SAM" id="MobiDB-lite"/>
    </source>
</evidence>
<dbReference type="SUPFAM" id="SSF69593">
    <property type="entry name" value="Glycerol-3-phosphate (1)-acyltransferase"/>
    <property type="match status" value="1"/>
</dbReference>
<dbReference type="CDD" id="cd07989">
    <property type="entry name" value="LPLAT_AGPAT-like"/>
    <property type="match status" value="1"/>
</dbReference>
<dbReference type="SMART" id="SM00563">
    <property type="entry name" value="PlsC"/>
    <property type="match status" value="1"/>
</dbReference>
<gene>
    <name evidence="7" type="ORF">AHA02nite_08450</name>
</gene>
<comment type="domain">
    <text evidence="4">The HXXXXD motif is essential for acyltransferase activity and may constitute the binding site for the phosphate moiety of the glycerol-3-phosphate.</text>
</comment>
<sequence length="217" mass="24706">MFYALLKNIARLIIPLRFKVNVTGKVNINLDEPLIIASNHASAYDPLILACIIDQELHFLAKKELFRNRILTWFLTNMKAIPVDRHSGNTIVPVRKCLKVLGENGVLGIFPEGTRCKEGETIEPKKGVAFFSYKTTTPVLPIYISYYKQGIRPIVDVQIGSLIQPELQQHLNYTAYTNFVMNKITTLKNRSLYTRGLTEDQHERNEKNSVGKSITKT</sequence>
<comment type="caution">
    <text evidence="7">The sequence shown here is derived from an EMBL/GenBank/DDBJ whole genome shotgun (WGS) entry which is preliminary data.</text>
</comment>